<name>A0A517I0S8_BREBE</name>
<evidence type="ECO:0000313" key="2">
    <source>
        <dbReference type="Proteomes" id="UP000317713"/>
    </source>
</evidence>
<dbReference type="RefSeq" id="WP_144612383.1">
    <property type="nucleotide sequence ID" value="NZ_CP042161.1"/>
</dbReference>
<gene>
    <name evidence="1" type="ORF">FPS98_00080</name>
</gene>
<accession>A0A517I0S8</accession>
<reference evidence="1 2" key="1">
    <citation type="submission" date="2019-07" db="EMBL/GenBank/DDBJ databases">
        <title>Characterization of Brevibacillus brevis HK544, as a potential biocontrol agent.</title>
        <authorList>
            <person name="Kim H."/>
        </authorList>
    </citation>
    <scope>NUCLEOTIDE SEQUENCE [LARGE SCALE GENOMIC DNA]</scope>
    <source>
        <strain evidence="1 2">HK544</strain>
    </source>
</reference>
<evidence type="ECO:0000313" key="1">
    <source>
        <dbReference type="EMBL" id="QDS32505.1"/>
    </source>
</evidence>
<proteinExistence type="predicted"/>
<protein>
    <submittedName>
        <fullName evidence="1">Uncharacterized protein</fullName>
    </submittedName>
</protein>
<dbReference type="EMBL" id="CP042161">
    <property type="protein sequence ID" value="QDS32505.1"/>
    <property type="molecule type" value="Genomic_DNA"/>
</dbReference>
<dbReference type="AlphaFoldDB" id="A0A517I0S8"/>
<dbReference type="Proteomes" id="UP000317713">
    <property type="component" value="Chromosome"/>
</dbReference>
<sequence>MQREMSENLKSITIGQVLEYRKQRQETKTMGEFKALGREIRDRHGLTDREAIALLHLEIDIQV</sequence>
<organism evidence="1 2">
    <name type="scientific">Brevibacillus brevis</name>
    <name type="common">Bacillus brevis</name>
    <dbReference type="NCBI Taxonomy" id="1393"/>
    <lineage>
        <taxon>Bacteria</taxon>
        <taxon>Bacillati</taxon>
        <taxon>Bacillota</taxon>
        <taxon>Bacilli</taxon>
        <taxon>Bacillales</taxon>
        <taxon>Paenibacillaceae</taxon>
        <taxon>Brevibacillus</taxon>
    </lineage>
</organism>